<feature type="domain" description="Myb/SANT-like DNA-binding" evidence="5">
    <location>
        <begin position="15"/>
        <end position="84"/>
    </location>
</feature>
<dbReference type="CDD" id="cd00609">
    <property type="entry name" value="AAT_like"/>
    <property type="match status" value="1"/>
</dbReference>
<dbReference type="InterPro" id="IPR050478">
    <property type="entry name" value="Ethylene_sulfur-biosynth"/>
</dbReference>
<organism evidence="6 7">
    <name type="scientific">Triplophysa tibetana</name>
    <dbReference type="NCBI Taxonomy" id="1572043"/>
    <lineage>
        <taxon>Eukaryota</taxon>
        <taxon>Metazoa</taxon>
        <taxon>Chordata</taxon>
        <taxon>Craniata</taxon>
        <taxon>Vertebrata</taxon>
        <taxon>Euteleostomi</taxon>
        <taxon>Actinopterygii</taxon>
        <taxon>Neopterygii</taxon>
        <taxon>Teleostei</taxon>
        <taxon>Ostariophysi</taxon>
        <taxon>Cypriniformes</taxon>
        <taxon>Nemacheilidae</taxon>
        <taxon>Triplophysa</taxon>
    </lineage>
</organism>
<dbReference type="AlphaFoldDB" id="A0A5A9PUD0"/>
<dbReference type="PANTHER" id="PTHR43795:SF17">
    <property type="entry name" value="1-AMINOCYCLOPROPANE-1-CARBOXYLATE SYNTHASE-LIKE PROTEIN 1"/>
    <property type="match status" value="1"/>
</dbReference>
<dbReference type="Gene3D" id="3.40.640.10">
    <property type="entry name" value="Type I PLP-dependent aspartate aminotransferase-like (Major domain)"/>
    <property type="match status" value="1"/>
</dbReference>
<dbReference type="Gene3D" id="1.10.10.60">
    <property type="entry name" value="Homeodomain-like"/>
    <property type="match status" value="1"/>
</dbReference>
<name>A0A5A9PUD0_9TELE</name>
<evidence type="ECO:0000313" key="6">
    <source>
        <dbReference type="EMBL" id="KAA0724586.1"/>
    </source>
</evidence>
<evidence type="ECO:0000256" key="1">
    <source>
        <dbReference type="ARBA" id="ARBA00022898"/>
    </source>
</evidence>
<dbReference type="GO" id="GO:0030170">
    <property type="term" value="F:pyridoxal phosphate binding"/>
    <property type="evidence" value="ECO:0007669"/>
    <property type="project" value="InterPro"/>
</dbReference>
<dbReference type="PANTHER" id="PTHR43795">
    <property type="entry name" value="BIFUNCTIONAL ASPARTATE AMINOTRANSFERASE AND GLUTAMATE/ASPARTATE-PREPHENATE AMINOTRANSFERASE-RELATED"/>
    <property type="match status" value="1"/>
</dbReference>
<accession>A0A5A9PUD0</accession>
<dbReference type="Pfam" id="PF13837">
    <property type="entry name" value="Myb_DNA-bind_4"/>
    <property type="match status" value="1"/>
</dbReference>
<evidence type="ECO:0000259" key="5">
    <source>
        <dbReference type="Pfam" id="PF13837"/>
    </source>
</evidence>
<gene>
    <name evidence="6" type="ORF">E1301_Tti003854</name>
</gene>
<proteinExistence type="predicted"/>
<dbReference type="Gene3D" id="3.90.1150.10">
    <property type="entry name" value="Aspartate Aminotransferase, domain 1"/>
    <property type="match status" value="1"/>
</dbReference>
<protein>
    <submittedName>
        <fullName evidence="6">1-aminocyclopropane-1-carboxylate synthase-like protein 1</fullName>
    </submittedName>
</protein>
<feature type="region of interest" description="Disordered" evidence="3">
    <location>
        <begin position="815"/>
        <end position="845"/>
    </location>
</feature>
<dbReference type="OrthoDB" id="7042322at2759"/>
<dbReference type="InterPro" id="IPR015422">
    <property type="entry name" value="PyrdxlP-dep_Trfase_small"/>
</dbReference>
<dbReference type="PRINTS" id="PR00753">
    <property type="entry name" value="ACCSYNTHASE"/>
</dbReference>
<feature type="compositionally biased region" description="Polar residues" evidence="3">
    <location>
        <begin position="831"/>
        <end position="845"/>
    </location>
</feature>
<evidence type="ECO:0000256" key="2">
    <source>
        <dbReference type="SAM" id="Coils"/>
    </source>
</evidence>
<dbReference type="SUPFAM" id="SSF53383">
    <property type="entry name" value="PLP-dependent transferases"/>
    <property type="match status" value="1"/>
</dbReference>
<keyword evidence="1" id="KW-0663">Pyridoxal phosphate</keyword>
<dbReference type="InterPro" id="IPR044822">
    <property type="entry name" value="Myb_DNA-bind_4"/>
</dbReference>
<sequence>MHLIHVYGKKYERGSNWSEPEVLELLQIWSDVTVQTELVTCLRNQHVFNRIANTLRQKGINRTGDQCREKIKKLKLEYKQKTLRSTRYYELMERAQSNRSAASSGTFPVWGGPITSQVIGVQDAAVGSEVAGNPPRAGEILEIKTEVLSSDDEAAGPPEMLYEFGPVDDDDEGNVDNKHADPNAQEQTELDGEQGSTHMVCSPSDFSDQNMTGSSGAGVSPATAPMAIRDGDSHGDQEGNRASGSFLQRKRRRVGRGSDGLLTNALAGYLSWQQTAEERFLALEEARLRQEARADERREQQEERRAKQEREHEFRLMSMLTRVLGSTETKEDDQKPSTSVAPVTNPLISPSSLQTLFPQASCDSAKATPTPSMLLGDQTPQCSPYLSFRGNNMRMQRGILQEGYVKYHTNRHDENTNPNGIINMGTSENKLNFDLLQKRLTQPDMLHIEPAFLQYSDWKGHSFLREEVAKFLSDYSCSPNPLKAESVVVLNGLGSAFSALAAVLCDPEDSILIASPFYGVITEDVGLYSSVELRHVPLDSQSTGSDVRPFQLTVEKLEISLKEAKQEGLNVKALILLNPHNPLGELYSFDEMTSFLNFAKTHQLHVIVDEIYMLSVFSETDEFRSVLSFNRLPDPQRTHVLWGVSKDFAMAGVRVGVVYTENRDVVQALDQLGCFHGVPGPTQYQVTQLLRDREWLNKEFLPENRRRLREAHSYLTEEIKQLRIPFLNRNAGFFIWADLSKYLRERTFEEELSLWRCFIKHKVLLSCGQAFNCVSPGWFRIVFSDQQHKLKLGIQRIRNALEELHGSTLIEEKGCKQDDTSGSVRREDTKNINNDTSVESSRTQSQQPFDISCIKTEPVLLADEEFVFHNGQSADGSDSLGSLIGTLRQQIQGSDWLEKNKPELAAGEDPGRLDVFIDLLNRARK</sequence>
<feature type="compositionally biased region" description="Polar residues" evidence="3">
    <location>
        <begin position="194"/>
        <end position="214"/>
    </location>
</feature>
<dbReference type="InterPro" id="IPR004839">
    <property type="entry name" value="Aminotransferase_I/II_large"/>
</dbReference>
<keyword evidence="2" id="KW-0175">Coiled coil</keyword>
<feature type="region of interest" description="Disordered" evidence="3">
    <location>
        <begin position="325"/>
        <end position="347"/>
    </location>
</feature>
<evidence type="ECO:0000259" key="4">
    <source>
        <dbReference type="Pfam" id="PF00155"/>
    </source>
</evidence>
<evidence type="ECO:0000256" key="3">
    <source>
        <dbReference type="SAM" id="MobiDB-lite"/>
    </source>
</evidence>
<feature type="domain" description="Aminotransferase class I/classII large" evidence="4">
    <location>
        <begin position="422"/>
        <end position="787"/>
    </location>
</feature>
<dbReference type="GO" id="GO:0008483">
    <property type="term" value="F:transaminase activity"/>
    <property type="evidence" value="ECO:0007669"/>
    <property type="project" value="TreeGrafter"/>
</dbReference>
<dbReference type="Pfam" id="PF00155">
    <property type="entry name" value="Aminotran_1_2"/>
    <property type="match status" value="1"/>
</dbReference>
<dbReference type="InterPro" id="IPR015424">
    <property type="entry name" value="PyrdxlP-dep_Trfase"/>
</dbReference>
<feature type="compositionally biased region" description="Polar residues" evidence="3">
    <location>
        <begin position="336"/>
        <end position="347"/>
    </location>
</feature>
<keyword evidence="7" id="KW-1185">Reference proteome</keyword>
<evidence type="ECO:0000313" key="7">
    <source>
        <dbReference type="Proteomes" id="UP000324632"/>
    </source>
</evidence>
<feature type="compositionally biased region" description="Basic and acidic residues" evidence="3">
    <location>
        <begin position="229"/>
        <end position="239"/>
    </location>
</feature>
<dbReference type="InterPro" id="IPR015421">
    <property type="entry name" value="PyrdxlP-dep_Trfase_major"/>
</dbReference>
<dbReference type="FunFam" id="1.10.10.60:FF:000032">
    <property type="entry name" value="Zinc finger and SCAN domain-containing 20"/>
    <property type="match status" value="1"/>
</dbReference>
<feature type="coiled-coil region" evidence="2">
    <location>
        <begin position="283"/>
        <end position="311"/>
    </location>
</feature>
<dbReference type="GO" id="GO:0006520">
    <property type="term" value="P:amino acid metabolic process"/>
    <property type="evidence" value="ECO:0007669"/>
    <property type="project" value="TreeGrafter"/>
</dbReference>
<reference evidence="6 7" key="1">
    <citation type="journal article" date="2019" name="Mol. Ecol. Resour.">
        <title>Chromosome-level genome assembly of Triplophysa tibetana, a fish adapted to the harsh high-altitude environment of the Tibetan Plateau.</title>
        <authorList>
            <person name="Yang X."/>
            <person name="Liu H."/>
            <person name="Ma Z."/>
            <person name="Zou Y."/>
            <person name="Zou M."/>
            <person name="Mao Y."/>
            <person name="Li X."/>
            <person name="Wang H."/>
            <person name="Chen T."/>
            <person name="Wang W."/>
            <person name="Yang R."/>
        </authorList>
    </citation>
    <scope>NUCLEOTIDE SEQUENCE [LARGE SCALE GENOMIC DNA]</scope>
    <source>
        <strain evidence="6">TTIB1903HZAU</strain>
        <tissue evidence="6">Muscle</tissue>
    </source>
</reference>
<dbReference type="Proteomes" id="UP000324632">
    <property type="component" value="Chromosome 2"/>
</dbReference>
<feature type="compositionally biased region" description="Basic and acidic residues" evidence="3">
    <location>
        <begin position="815"/>
        <end position="830"/>
    </location>
</feature>
<dbReference type="EMBL" id="SOYY01000002">
    <property type="protein sequence ID" value="KAA0724586.1"/>
    <property type="molecule type" value="Genomic_DNA"/>
</dbReference>
<comment type="caution">
    <text evidence="6">The sequence shown here is derived from an EMBL/GenBank/DDBJ whole genome shotgun (WGS) entry which is preliminary data.</text>
</comment>
<feature type="region of interest" description="Disordered" evidence="3">
    <location>
        <begin position="149"/>
        <end position="252"/>
    </location>
</feature>